<keyword evidence="2" id="KW-0238">DNA-binding</keyword>
<sequence>MKNPAEKNLSGEAVALDSLERDSFCIFINEHSEEKLSGGFYDQSYIPAGFGRKFDEYFAVTYLLEGRCRYVDYLKREYMLAPGALLIRHAGTVYTATGYYDERRHWLEFSAALPMSFFHALRAAGIIPPELTLLLPGVDSRLIAIARDYIDALRRAEDAAARARAYGLFLDFFSTAEEIARRTETAECSEEERRMVRAREMLGANFEQELSPREAARRLGMGYESFRKKFAQHVGSSPHDYRIRKRLEKADALLLHTRMPVKEIAIRLGYSAVSAFCRQYTSVRGYPPGTVRGNGNTAVTETQKPTDRFAVATGSMQ</sequence>
<dbReference type="SUPFAM" id="SSF46689">
    <property type="entry name" value="Homeodomain-like"/>
    <property type="match status" value="2"/>
</dbReference>
<dbReference type="PANTHER" id="PTHR46796">
    <property type="entry name" value="HTH-TYPE TRANSCRIPTIONAL ACTIVATOR RHAS-RELATED"/>
    <property type="match status" value="1"/>
</dbReference>
<dbReference type="AlphaFoldDB" id="A0A644YDJ4"/>
<dbReference type="GO" id="GO:0043565">
    <property type="term" value="F:sequence-specific DNA binding"/>
    <property type="evidence" value="ECO:0007669"/>
    <property type="project" value="InterPro"/>
</dbReference>
<dbReference type="GO" id="GO:0003700">
    <property type="term" value="F:DNA-binding transcription factor activity"/>
    <property type="evidence" value="ECO:0007669"/>
    <property type="project" value="InterPro"/>
</dbReference>
<dbReference type="EMBL" id="VSSQ01004615">
    <property type="protein sequence ID" value="MPM25951.1"/>
    <property type="molecule type" value="Genomic_DNA"/>
</dbReference>
<keyword evidence="3" id="KW-0804">Transcription</keyword>
<organism evidence="5">
    <name type="scientific">bioreactor metagenome</name>
    <dbReference type="NCBI Taxonomy" id="1076179"/>
    <lineage>
        <taxon>unclassified sequences</taxon>
        <taxon>metagenomes</taxon>
        <taxon>ecological metagenomes</taxon>
    </lineage>
</organism>
<dbReference type="SUPFAM" id="SSF51215">
    <property type="entry name" value="Regulatory protein AraC"/>
    <property type="match status" value="1"/>
</dbReference>
<dbReference type="InterPro" id="IPR037923">
    <property type="entry name" value="HTH-like"/>
</dbReference>
<evidence type="ECO:0000313" key="5">
    <source>
        <dbReference type="EMBL" id="MPM25951.1"/>
    </source>
</evidence>
<name>A0A644YDJ4_9ZZZZ</name>
<gene>
    <name evidence="5" type="ORF">SDC9_72452</name>
</gene>
<evidence type="ECO:0000259" key="4">
    <source>
        <dbReference type="PROSITE" id="PS01124"/>
    </source>
</evidence>
<feature type="domain" description="HTH araC/xylS-type" evidence="4">
    <location>
        <begin position="196"/>
        <end position="294"/>
    </location>
</feature>
<reference evidence="5" key="1">
    <citation type="submission" date="2019-08" db="EMBL/GenBank/DDBJ databases">
        <authorList>
            <person name="Kucharzyk K."/>
            <person name="Murdoch R.W."/>
            <person name="Higgins S."/>
            <person name="Loffler F."/>
        </authorList>
    </citation>
    <scope>NUCLEOTIDE SEQUENCE</scope>
</reference>
<dbReference type="PROSITE" id="PS01124">
    <property type="entry name" value="HTH_ARAC_FAMILY_2"/>
    <property type="match status" value="1"/>
</dbReference>
<proteinExistence type="predicted"/>
<comment type="caution">
    <text evidence="5">The sequence shown here is derived from an EMBL/GenBank/DDBJ whole genome shotgun (WGS) entry which is preliminary data.</text>
</comment>
<dbReference type="InterPro" id="IPR050204">
    <property type="entry name" value="AraC_XylS_family_regulators"/>
</dbReference>
<dbReference type="InterPro" id="IPR018060">
    <property type="entry name" value="HTH_AraC"/>
</dbReference>
<dbReference type="Gene3D" id="1.10.10.60">
    <property type="entry name" value="Homeodomain-like"/>
    <property type="match status" value="1"/>
</dbReference>
<dbReference type="Pfam" id="PF12833">
    <property type="entry name" value="HTH_18"/>
    <property type="match status" value="1"/>
</dbReference>
<dbReference type="InterPro" id="IPR009057">
    <property type="entry name" value="Homeodomain-like_sf"/>
</dbReference>
<evidence type="ECO:0000256" key="1">
    <source>
        <dbReference type="ARBA" id="ARBA00023015"/>
    </source>
</evidence>
<dbReference type="SMART" id="SM00342">
    <property type="entry name" value="HTH_ARAC"/>
    <property type="match status" value="1"/>
</dbReference>
<evidence type="ECO:0000256" key="3">
    <source>
        <dbReference type="ARBA" id="ARBA00023163"/>
    </source>
</evidence>
<protein>
    <recommendedName>
        <fullName evidence="4">HTH araC/xylS-type domain-containing protein</fullName>
    </recommendedName>
</protein>
<keyword evidence="1" id="KW-0805">Transcription regulation</keyword>
<evidence type="ECO:0000256" key="2">
    <source>
        <dbReference type="ARBA" id="ARBA00023125"/>
    </source>
</evidence>
<accession>A0A644YDJ4</accession>